<comment type="caution">
    <text evidence="2">The sequence shown here is derived from an EMBL/GenBank/DDBJ whole genome shotgun (WGS) entry which is preliminary data.</text>
</comment>
<dbReference type="InterPro" id="IPR048302">
    <property type="entry name" value="NucS_N"/>
</dbReference>
<dbReference type="InterPro" id="IPR049173">
    <property type="entry name" value="NucS_N_sf"/>
</dbReference>
<evidence type="ECO:0000259" key="1">
    <source>
        <dbReference type="Pfam" id="PF21003"/>
    </source>
</evidence>
<dbReference type="Pfam" id="PF21003">
    <property type="entry name" value="NucS_N"/>
    <property type="match status" value="1"/>
</dbReference>
<dbReference type="AlphaFoldDB" id="A0ABD5VA71"/>
<accession>A0ABD5VA71</accession>
<evidence type="ECO:0000313" key="3">
    <source>
        <dbReference type="Proteomes" id="UP001596395"/>
    </source>
</evidence>
<dbReference type="Gene3D" id="2.70.180.20">
    <property type="match status" value="1"/>
</dbReference>
<proteinExistence type="predicted"/>
<reference evidence="2 3" key="1">
    <citation type="journal article" date="2019" name="Int. J. Syst. Evol. Microbiol.">
        <title>The Global Catalogue of Microorganisms (GCM) 10K type strain sequencing project: providing services to taxonomists for standard genome sequencing and annotation.</title>
        <authorList>
            <consortium name="The Broad Institute Genomics Platform"/>
            <consortium name="The Broad Institute Genome Sequencing Center for Infectious Disease"/>
            <person name="Wu L."/>
            <person name="Ma J."/>
        </authorList>
    </citation>
    <scope>NUCLEOTIDE SEQUENCE [LARGE SCALE GENOMIC DNA]</scope>
    <source>
        <strain evidence="2 3">GX26</strain>
    </source>
</reference>
<feature type="domain" description="Endonuclease NucS N-terminal PH-like" evidence="1">
    <location>
        <begin position="27"/>
        <end position="89"/>
    </location>
</feature>
<dbReference type="Proteomes" id="UP001596395">
    <property type="component" value="Unassembled WGS sequence"/>
</dbReference>
<dbReference type="RefSeq" id="WP_336349285.1">
    <property type="nucleotide sequence ID" value="NZ_JAZAQL010000001.1"/>
</dbReference>
<dbReference type="EMBL" id="JBHSXN010000001">
    <property type="protein sequence ID" value="MFC6952297.1"/>
    <property type="molecule type" value="Genomic_DNA"/>
</dbReference>
<organism evidence="2 3">
    <name type="scientific">Halorubellus litoreus</name>
    <dbReference type="NCBI Taxonomy" id="755308"/>
    <lineage>
        <taxon>Archaea</taxon>
        <taxon>Methanobacteriati</taxon>
        <taxon>Methanobacteriota</taxon>
        <taxon>Stenosarchaea group</taxon>
        <taxon>Halobacteria</taxon>
        <taxon>Halobacteriales</taxon>
        <taxon>Halorubellaceae</taxon>
        <taxon>Halorubellus</taxon>
    </lineage>
</organism>
<evidence type="ECO:0000313" key="2">
    <source>
        <dbReference type="EMBL" id="MFC6952297.1"/>
    </source>
</evidence>
<sequence length="254" mass="27195">MPQTATATLYAGDATVVEDATDRREYRGRVVVLAKPDGTVLVHDESGYQPVAWLTRADAVTVTDDEDAVRVTAHDERADDWLRVTGHDAGGDADGRPALSGRYPVSVAGDPVGDCPDCDGALVDTGGAVACIHCDEVHGYPDDAVLHGARCDCGLPRMRVERGAAIDCCVDRNCEPLDDRVRDHLDRAFDCTDCDGDLVVQRERGLYLACEHRPDCDTAFYVPSGIHDGTCDCGLPAFAVANGRRCLDATCEAT</sequence>
<gene>
    <name evidence="2" type="ORF">ACFQGB_05435</name>
</gene>
<protein>
    <submittedName>
        <fullName evidence="2">DUF91 domain-containing protein</fullName>
    </submittedName>
</protein>
<keyword evidence="3" id="KW-1185">Reference proteome</keyword>
<name>A0ABD5VA71_9EURY</name>